<dbReference type="PRINTS" id="PR00465">
    <property type="entry name" value="EP450IV"/>
</dbReference>
<dbReference type="GO" id="GO:0004497">
    <property type="term" value="F:monooxygenase activity"/>
    <property type="evidence" value="ECO:0007669"/>
    <property type="project" value="UniProtKB-KW"/>
</dbReference>
<dbReference type="PANTHER" id="PTHR46300">
    <property type="entry name" value="P450, PUTATIVE (EUROFUNG)-RELATED-RELATED"/>
    <property type="match status" value="1"/>
</dbReference>
<dbReference type="GO" id="GO:0016020">
    <property type="term" value="C:membrane"/>
    <property type="evidence" value="ECO:0007669"/>
    <property type="project" value="UniProtKB-SubCell"/>
</dbReference>
<comment type="similarity">
    <text evidence="3 13">Belongs to the cytochrome P450 family.</text>
</comment>
<dbReference type="InterPro" id="IPR036396">
    <property type="entry name" value="Cyt_P450_sf"/>
</dbReference>
<accession>A0A8I3AEE2</accession>
<reference evidence="14" key="1">
    <citation type="submission" date="2021-03" db="EMBL/GenBank/DDBJ databases">
        <title>Evolutionary innovations through gain and loss of genes in the ectomycorrhizal Boletales.</title>
        <authorList>
            <person name="Wu G."/>
            <person name="Miyauchi S."/>
            <person name="Morin E."/>
            <person name="Yang Z.-L."/>
            <person name="Xu J."/>
            <person name="Martin F.M."/>
        </authorList>
    </citation>
    <scope>NUCLEOTIDE SEQUENCE</scope>
    <source>
        <strain evidence="14">BR01</strain>
    </source>
</reference>
<dbReference type="EMBL" id="JAGFBS010000003">
    <property type="protein sequence ID" value="KAG6380283.1"/>
    <property type="molecule type" value="Genomic_DNA"/>
</dbReference>
<keyword evidence="9 12" id="KW-0408">Iron</keyword>
<evidence type="ECO:0000256" key="4">
    <source>
        <dbReference type="ARBA" id="ARBA00022617"/>
    </source>
</evidence>
<evidence type="ECO:0000313" key="14">
    <source>
        <dbReference type="EMBL" id="KAG6380283.1"/>
    </source>
</evidence>
<comment type="subcellular location">
    <subcellularLocation>
        <location evidence="2">Membrane</location>
        <topology evidence="2">Single-pass membrane protein</topology>
    </subcellularLocation>
</comment>
<name>A0A8I3AEE2_9AGAM</name>
<dbReference type="AlphaFoldDB" id="A0A8I3AEE2"/>
<dbReference type="GO" id="GO:0016705">
    <property type="term" value="F:oxidoreductase activity, acting on paired donors, with incorporation or reduction of molecular oxygen"/>
    <property type="evidence" value="ECO:0007669"/>
    <property type="project" value="InterPro"/>
</dbReference>
<dbReference type="GO" id="GO:0020037">
    <property type="term" value="F:heme binding"/>
    <property type="evidence" value="ECO:0007669"/>
    <property type="project" value="InterPro"/>
</dbReference>
<keyword evidence="15" id="KW-1185">Reference proteome</keyword>
<dbReference type="PROSITE" id="PS00086">
    <property type="entry name" value="CYTOCHROME_P450"/>
    <property type="match status" value="1"/>
</dbReference>
<proteinExistence type="inferred from homology"/>
<comment type="caution">
    <text evidence="14">The sequence shown here is derived from an EMBL/GenBank/DDBJ whole genome shotgun (WGS) entry which is preliminary data.</text>
</comment>
<keyword evidence="6 12" id="KW-0479">Metal-binding</keyword>
<evidence type="ECO:0000256" key="3">
    <source>
        <dbReference type="ARBA" id="ARBA00010617"/>
    </source>
</evidence>
<evidence type="ECO:0000313" key="15">
    <source>
        <dbReference type="Proteomes" id="UP000683000"/>
    </source>
</evidence>
<dbReference type="SUPFAM" id="SSF48264">
    <property type="entry name" value="Cytochrome P450"/>
    <property type="match status" value="1"/>
</dbReference>
<evidence type="ECO:0000256" key="9">
    <source>
        <dbReference type="ARBA" id="ARBA00023004"/>
    </source>
</evidence>
<protein>
    <submittedName>
        <fullName evidence="14">Cytochrome P450-like protein</fullName>
    </submittedName>
</protein>
<evidence type="ECO:0000256" key="10">
    <source>
        <dbReference type="ARBA" id="ARBA00023033"/>
    </source>
</evidence>
<evidence type="ECO:0000256" key="5">
    <source>
        <dbReference type="ARBA" id="ARBA00022692"/>
    </source>
</evidence>
<evidence type="ECO:0000256" key="8">
    <source>
        <dbReference type="ARBA" id="ARBA00023002"/>
    </source>
</evidence>
<keyword evidence="5" id="KW-0812">Transmembrane</keyword>
<dbReference type="InterPro" id="IPR002403">
    <property type="entry name" value="Cyt_P450_E_grp-IV"/>
</dbReference>
<evidence type="ECO:0000256" key="1">
    <source>
        <dbReference type="ARBA" id="ARBA00001971"/>
    </source>
</evidence>
<comment type="cofactor">
    <cofactor evidence="1 12">
        <name>heme</name>
        <dbReference type="ChEBI" id="CHEBI:30413"/>
    </cofactor>
</comment>
<dbReference type="OrthoDB" id="2685000at2759"/>
<evidence type="ECO:0000256" key="11">
    <source>
        <dbReference type="ARBA" id="ARBA00023136"/>
    </source>
</evidence>
<dbReference type="Proteomes" id="UP000683000">
    <property type="component" value="Unassembled WGS sequence"/>
</dbReference>
<sequence>MHDESRYPDPYTFLPERFLDDDGSFKHNECENIVFGFGRRICVGRHFADTSIWSVIAKVLAAFTILKPLDENGAEIPVEPKFSSGPAIHPLPFRCRIVPRFERMDEKKLEELIIAGST</sequence>
<dbReference type="InterPro" id="IPR050364">
    <property type="entry name" value="Cytochrome_P450_fung"/>
</dbReference>
<keyword evidence="11" id="KW-0472">Membrane</keyword>
<feature type="binding site" description="axial binding residue" evidence="12">
    <location>
        <position position="42"/>
    </location>
    <ligand>
        <name>heme</name>
        <dbReference type="ChEBI" id="CHEBI:30413"/>
    </ligand>
    <ligandPart>
        <name>Fe</name>
        <dbReference type="ChEBI" id="CHEBI:18248"/>
    </ligandPart>
</feature>
<evidence type="ECO:0000256" key="13">
    <source>
        <dbReference type="RuleBase" id="RU000461"/>
    </source>
</evidence>
<dbReference type="GO" id="GO:0005506">
    <property type="term" value="F:iron ion binding"/>
    <property type="evidence" value="ECO:0007669"/>
    <property type="project" value="InterPro"/>
</dbReference>
<evidence type="ECO:0000256" key="2">
    <source>
        <dbReference type="ARBA" id="ARBA00004167"/>
    </source>
</evidence>
<evidence type="ECO:0000256" key="12">
    <source>
        <dbReference type="PIRSR" id="PIRSR602403-1"/>
    </source>
</evidence>
<gene>
    <name evidence="14" type="ORF">JVT61DRAFT_8390</name>
</gene>
<keyword evidence="8 13" id="KW-0560">Oxidoreductase</keyword>
<evidence type="ECO:0000256" key="7">
    <source>
        <dbReference type="ARBA" id="ARBA00022989"/>
    </source>
</evidence>
<keyword evidence="10 13" id="KW-0503">Monooxygenase</keyword>
<dbReference type="InterPro" id="IPR017972">
    <property type="entry name" value="Cyt_P450_CS"/>
</dbReference>
<dbReference type="InterPro" id="IPR001128">
    <property type="entry name" value="Cyt_P450"/>
</dbReference>
<keyword evidence="7" id="KW-1133">Transmembrane helix</keyword>
<organism evidence="14 15">
    <name type="scientific">Boletus reticuloceps</name>
    <dbReference type="NCBI Taxonomy" id="495285"/>
    <lineage>
        <taxon>Eukaryota</taxon>
        <taxon>Fungi</taxon>
        <taxon>Dikarya</taxon>
        <taxon>Basidiomycota</taxon>
        <taxon>Agaricomycotina</taxon>
        <taxon>Agaricomycetes</taxon>
        <taxon>Agaricomycetidae</taxon>
        <taxon>Boletales</taxon>
        <taxon>Boletineae</taxon>
        <taxon>Boletaceae</taxon>
        <taxon>Boletoideae</taxon>
        <taxon>Boletus</taxon>
    </lineage>
</organism>
<dbReference type="Pfam" id="PF00067">
    <property type="entry name" value="p450"/>
    <property type="match status" value="1"/>
</dbReference>
<evidence type="ECO:0000256" key="6">
    <source>
        <dbReference type="ARBA" id="ARBA00022723"/>
    </source>
</evidence>
<dbReference type="Gene3D" id="1.10.630.10">
    <property type="entry name" value="Cytochrome P450"/>
    <property type="match status" value="1"/>
</dbReference>
<dbReference type="PANTHER" id="PTHR46300:SF2">
    <property type="entry name" value="CYTOCHROME P450 MONOOXYGENASE ALNH-RELATED"/>
    <property type="match status" value="1"/>
</dbReference>
<keyword evidence="4 12" id="KW-0349">Heme</keyword>